<feature type="domain" description="Fibronectin type-III" evidence="1">
    <location>
        <begin position="423"/>
        <end position="519"/>
    </location>
</feature>
<accession>A0ABX9QQV2</accession>
<evidence type="ECO:0000313" key="3">
    <source>
        <dbReference type="Proteomes" id="UP000278907"/>
    </source>
</evidence>
<dbReference type="CDD" id="cd00063">
    <property type="entry name" value="FN3"/>
    <property type="match status" value="1"/>
</dbReference>
<organism evidence="2 3">
    <name type="scientific">Corallococcus praedator</name>
    <dbReference type="NCBI Taxonomy" id="2316724"/>
    <lineage>
        <taxon>Bacteria</taxon>
        <taxon>Pseudomonadati</taxon>
        <taxon>Myxococcota</taxon>
        <taxon>Myxococcia</taxon>
        <taxon>Myxococcales</taxon>
        <taxon>Cystobacterineae</taxon>
        <taxon>Myxococcaceae</taxon>
        <taxon>Corallococcus</taxon>
    </lineage>
</organism>
<evidence type="ECO:0000313" key="2">
    <source>
        <dbReference type="EMBL" id="RKI17118.1"/>
    </source>
</evidence>
<dbReference type="Gene3D" id="2.60.120.260">
    <property type="entry name" value="Galactose-binding domain-like"/>
    <property type="match status" value="1"/>
</dbReference>
<dbReference type="Gene3D" id="2.60.40.10">
    <property type="entry name" value="Immunoglobulins"/>
    <property type="match status" value="1"/>
</dbReference>
<proteinExistence type="predicted"/>
<evidence type="ECO:0000259" key="1">
    <source>
        <dbReference type="PROSITE" id="PS50853"/>
    </source>
</evidence>
<comment type="caution">
    <text evidence="2">The sequence shown here is derived from an EMBL/GenBank/DDBJ whole genome shotgun (WGS) entry which is preliminary data.</text>
</comment>
<sequence>MTSFQAALLGSPSGYSTHPRVWVRDGAGVWRNLQTLLGFDWVLGVRVNEKLDAPVAEAEVSLLSSGSAGQRLSLSPLVVHSLVNTSASGSFAPLLVEGAYFRIELGLAPLGTVPRTEDYFEVFRGRIDEVDAGPEELRIAGRDLGGLLQDTTIEVEREYGNDTVGVAVQSIIQALLNDNGMGSFGLITPVDPMSQRGRYVQQVEPVLDAARALAQQIGWDCRMRWQPSVSGYALTLAAPDRLQVEEDWSYGPDEYGNLDSVTRQLADIRTDVEVIYSDRYDLDASGVPKRKKVKASNPTARAQVGRRWMQVTEDASSNIDTAAEAQRLADAAIADLSVSPLTVTMTVDPHPGIELADLVLVQPDGVRLDMPQRLAVQELEHQCATDGTARMQLVLRGQPSTSVREWLERDSRPGIAPSASFTGPAAPQQVRVTPTVNGFVVTWTPAVSGPAWDEYEVHASRTPGFLLSQDTFQSRGKTTRVPLSELRPGATYYCRVVGRDAKGNLGAPSSEVAVTTGYVTPATLQPGVAFGESPPNPDFEAHSFEELPPDAWTMGTGLWGAHAQVTADAYTGARAIRLVASGTRLDSQAMIARPGDRYSVDTLAKATQLGTGLSVQLVWYDGAFNVLGTVSTTRALPANSWERLSGFHNAPAGTRYVQVRLLANVTQGAPWVYVDSVRLERIGGLVEPWTAIRTGQISDLENGWTAWDAGWPLGYYRNSDNELSMRGLLRPGAVGYVTAYRFPSGSRPSSARIFTVPTSHGLGLAQLLPDGALQVYSVPVGAGWVGFDTVRFRAEQ</sequence>
<dbReference type="InterPro" id="IPR003961">
    <property type="entry name" value="FN3_dom"/>
</dbReference>
<keyword evidence="3" id="KW-1185">Reference proteome</keyword>
<reference evidence="2 3" key="1">
    <citation type="submission" date="2018-09" db="EMBL/GenBank/DDBJ databases">
        <authorList>
            <person name="Livingstone P.G."/>
            <person name="Whitworth D.E."/>
        </authorList>
    </citation>
    <scope>NUCLEOTIDE SEQUENCE [LARGE SCALE GENOMIC DNA]</scope>
    <source>
        <strain evidence="2 3">CA031B</strain>
    </source>
</reference>
<dbReference type="SMART" id="SM00060">
    <property type="entry name" value="FN3"/>
    <property type="match status" value="1"/>
</dbReference>
<dbReference type="InterPro" id="IPR013783">
    <property type="entry name" value="Ig-like_fold"/>
</dbReference>
<dbReference type="SUPFAM" id="SSF49265">
    <property type="entry name" value="Fibronectin type III"/>
    <property type="match status" value="1"/>
</dbReference>
<dbReference type="InterPro" id="IPR036116">
    <property type="entry name" value="FN3_sf"/>
</dbReference>
<protein>
    <recommendedName>
        <fullName evidence="1">Fibronectin type-III domain-containing protein</fullName>
    </recommendedName>
</protein>
<dbReference type="Proteomes" id="UP000278907">
    <property type="component" value="Unassembled WGS sequence"/>
</dbReference>
<dbReference type="EMBL" id="RAWI01000005">
    <property type="protein sequence ID" value="RKI17118.1"/>
    <property type="molecule type" value="Genomic_DNA"/>
</dbReference>
<dbReference type="Pfam" id="PF00041">
    <property type="entry name" value="fn3"/>
    <property type="match status" value="1"/>
</dbReference>
<gene>
    <name evidence="2" type="ORF">D7Y13_01425</name>
</gene>
<name>A0ABX9QQV2_9BACT</name>
<dbReference type="PROSITE" id="PS50853">
    <property type="entry name" value="FN3"/>
    <property type="match status" value="1"/>
</dbReference>